<accession>A0ABZ2M864</accession>
<keyword evidence="4" id="KW-1185">Reference proteome</keyword>
<keyword evidence="2" id="KW-0812">Transmembrane</keyword>
<dbReference type="InterPro" id="IPR024447">
    <property type="entry name" value="YXWGXW_rpt"/>
</dbReference>
<organism evidence="3 4">
    <name type="scientific">Pendulispora albinea</name>
    <dbReference type="NCBI Taxonomy" id="2741071"/>
    <lineage>
        <taxon>Bacteria</taxon>
        <taxon>Pseudomonadati</taxon>
        <taxon>Myxococcota</taxon>
        <taxon>Myxococcia</taxon>
        <taxon>Myxococcales</taxon>
        <taxon>Sorangiineae</taxon>
        <taxon>Pendulisporaceae</taxon>
        <taxon>Pendulispora</taxon>
    </lineage>
</organism>
<keyword evidence="2" id="KW-0472">Membrane</keyword>
<feature type="compositionally biased region" description="Pro residues" evidence="1">
    <location>
        <begin position="174"/>
        <end position="185"/>
    </location>
</feature>
<gene>
    <name evidence="3" type="ORF">LZC94_15795</name>
</gene>
<dbReference type="Pfam" id="PF12779">
    <property type="entry name" value="WXXGXW"/>
    <property type="match status" value="1"/>
</dbReference>
<dbReference type="Proteomes" id="UP001370348">
    <property type="component" value="Chromosome"/>
</dbReference>
<evidence type="ECO:0000256" key="2">
    <source>
        <dbReference type="SAM" id="Phobius"/>
    </source>
</evidence>
<sequence>MRERCTHGGEGAGLVVLRLFLLMFLAGVSVACGYARHPRPPYVRQTSEALVEVPYPPPPAKVEFIPDSPREGAVWIDGEWAWHARRWAWRSGRWVIPASGTAFSPRAVIRNGAGTLFAAEGRWRDVQSGNEVPAPPALALAKASPGEVVDPEGDSTTTGQDLAPQGADAGAPTPVDPPPGDPRAR</sequence>
<feature type="region of interest" description="Disordered" evidence="1">
    <location>
        <begin position="127"/>
        <end position="185"/>
    </location>
</feature>
<name>A0ABZ2M864_9BACT</name>
<evidence type="ECO:0000313" key="3">
    <source>
        <dbReference type="EMBL" id="WXB18687.1"/>
    </source>
</evidence>
<reference evidence="3 4" key="1">
    <citation type="submission" date="2021-12" db="EMBL/GenBank/DDBJ databases">
        <title>Discovery of the Pendulisporaceae a myxobacterial family with distinct sporulation behavior and unique specialized metabolism.</title>
        <authorList>
            <person name="Garcia R."/>
            <person name="Popoff A."/>
            <person name="Bader C.D."/>
            <person name="Loehr J."/>
            <person name="Walesch S."/>
            <person name="Walt C."/>
            <person name="Boldt J."/>
            <person name="Bunk B."/>
            <person name="Haeckl F.J.F.P.J."/>
            <person name="Gunesch A.P."/>
            <person name="Birkelbach J."/>
            <person name="Nuebel U."/>
            <person name="Pietschmann T."/>
            <person name="Bach T."/>
            <person name="Mueller R."/>
        </authorList>
    </citation>
    <scope>NUCLEOTIDE SEQUENCE [LARGE SCALE GENOMIC DNA]</scope>
    <source>
        <strain evidence="3 4">MSr11954</strain>
    </source>
</reference>
<protein>
    <submittedName>
        <fullName evidence="3">YXWGXW repeat-containing protein</fullName>
    </submittedName>
</protein>
<dbReference type="PROSITE" id="PS51257">
    <property type="entry name" value="PROKAR_LIPOPROTEIN"/>
    <property type="match status" value="1"/>
</dbReference>
<feature type="transmembrane region" description="Helical" evidence="2">
    <location>
        <begin position="12"/>
        <end position="35"/>
    </location>
</feature>
<dbReference type="EMBL" id="CP089984">
    <property type="protein sequence ID" value="WXB18687.1"/>
    <property type="molecule type" value="Genomic_DNA"/>
</dbReference>
<evidence type="ECO:0000313" key="4">
    <source>
        <dbReference type="Proteomes" id="UP001370348"/>
    </source>
</evidence>
<keyword evidence="2" id="KW-1133">Transmembrane helix</keyword>
<evidence type="ECO:0000256" key="1">
    <source>
        <dbReference type="SAM" id="MobiDB-lite"/>
    </source>
</evidence>
<dbReference type="RefSeq" id="WP_394828319.1">
    <property type="nucleotide sequence ID" value="NZ_CP089984.1"/>
</dbReference>
<proteinExistence type="predicted"/>